<dbReference type="InterPro" id="IPR000115">
    <property type="entry name" value="PRibGlycinamide_synth"/>
</dbReference>
<dbReference type="eggNOG" id="COG0151">
    <property type="taxonomic scope" value="Bacteria"/>
</dbReference>
<evidence type="ECO:0000256" key="2">
    <source>
        <dbReference type="ARBA" id="ARBA00001946"/>
    </source>
</evidence>
<comment type="cofactor">
    <cofactor evidence="2">
        <name>Mg(2+)</name>
        <dbReference type="ChEBI" id="CHEBI:18420"/>
    </cofactor>
</comment>
<dbReference type="Pfam" id="PF02843">
    <property type="entry name" value="GARS_C"/>
    <property type="match status" value="1"/>
</dbReference>
<evidence type="ECO:0000256" key="10">
    <source>
        <dbReference type="ARBA" id="ARBA00023211"/>
    </source>
</evidence>
<dbReference type="InterPro" id="IPR020562">
    <property type="entry name" value="PRibGlycinamide_synth_N"/>
</dbReference>
<dbReference type="EC" id="6.3.4.13" evidence="4 14"/>
<dbReference type="InterPro" id="IPR011054">
    <property type="entry name" value="Rudment_hybrid_motif"/>
</dbReference>
<dbReference type="STRING" id="167539.Pro_1421"/>
<dbReference type="OrthoDB" id="9807240at2"/>
<keyword evidence="10" id="KW-0464">Manganese</keyword>
<evidence type="ECO:0000256" key="3">
    <source>
        <dbReference type="ARBA" id="ARBA00005174"/>
    </source>
</evidence>
<organism evidence="17 18">
    <name type="scientific">Prochlorococcus marinus (strain SARG / CCMP1375 / SS120)</name>
    <dbReference type="NCBI Taxonomy" id="167539"/>
    <lineage>
        <taxon>Bacteria</taxon>
        <taxon>Bacillati</taxon>
        <taxon>Cyanobacteriota</taxon>
        <taxon>Cyanophyceae</taxon>
        <taxon>Synechococcales</taxon>
        <taxon>Prochlorococcaceae</taxon>
        <taxon>Prochlorococcus</taxon>
    </lineage>
</organism>
<keyword evidence="5 14" id="KW-0436">Ligase</keyword>
<evidence type="ECO:0000256" key="11">
    <source>
        <dbReference type="ARBA" id="ARBA00038345"/>
    </source>
</evidence>
<dbReference type="InterPro" id="IPR020560">
    <property type="entry name" value="PRibGlycinamide_synth_C-dom"/>
</dbReference>
<evidence type="ECO:0000256" key="15">
    <source>
        <dbReference type="PROSITE-ProRule" id="PRU00409"/>
    </source>
</evidence>
<sequence length="445" mass="47655">MNNEASHPSNSLPSLQKVLIVGGGGRENALAWAIAKHKKVEAVYVAPGNGGTKKQSSCHQLAIEESNDEELLKTCISLKIDLVVIGGEKPLASGLADKFRDAGLVVFGPGKNGAQLEASKKWAKDLMAEAGIPTARYWAANNKPEALDVLAKINQPLVVKADGLASGKGVRVCQSIQETREAIEEAFAGKFGEAGTTLVLEECLEGPEVSVFAISDGENLTILPTAQDHKRLLEGDKGPNTGGMGAYAPAKVLNSEGMDHIKETILKPTLEALNKRNINYRGVIYAGLMLTNDGPKVIEYNCRFGDPECQALMPLLGPELAQLLQAAALGSLKKAPFLKISPLMSACVVATTSGYPHNPKKGDLVSIQLDEKKDFPIQLFHSGTKLSKEGNLITSGGRVLSIVAQGANYNDAFNLVYEAIKEVNFDGINYRKDIGHQIRNIDSIY</sequence>
<dbReference type="InterPro" id="IPR013815">
    <property type="entry name" value="ATP_grasp_subdomain_1"/>
</dbReference>
<dbReference type="HOGENOM" id="CLU_027420_3_1_3"/>
<dbReference type="InterPro" id="IPR020561">
    <property type="entry name" value="PRibGlycinamid_synth_ATP-grasp"/>
</dbReference>
<dbReference type="PANTHER" id="PTHR43472">
    <property type="entry name" value="PHOSPHORIBOSYLAMINE--GLYCINE LIGASE"/>
    <property type="match status" value="1"/>
</dbReference>
<comment type="pathway">
    <text evidence="3 14">Purine metabolism; IMP biosynthesis via de novo pathway; N(1)-(5-phospho-D-ribosyl)glycinamide from 5-phospho-alpha-D-ribose 1-diphosphate: step 2/2.</text>
</comment>
<evidence type="ECO:0000256" key="1">
    <source>
        <dbReference type="ARBA" id="ARBA00001936"/>
    </source>
</evidence>
<dbReference type="Pfam" id="PF01071">
    <property type="entry name" value="GARS_A"/>
    <property type="match status" value="1"/>
</dbReference>
<evidence type="ECO:0000256" key="12">
    <source>
        <dbReference type="ARBA" id="ARBA00042242"/>
    </source>
</evidence>
<dbReference type="SMART" id="SM01209">
    <property type="entry name" value="GARS_A"/>
    <property type="match status" value="1"/>
</dbReference>
<dbReference type="PROSITE" id="PS50975">
    <property type="entry name" value="ATP_GRASP"/>
    <property type="match status" value="1"/>
</dbReference>
<evidence type="ECO:0000256" key="9">
    <source>
        <dbReference type="ARBA" id="ARBA00022840"/>
    </source>
</evidence>
<evidence type="ECO:0000256" key="7">
    <source>
        <dbReference type="ARBA" id="ARBA00022741"/>
    </source>
</evidence>
<gene>
    <name evidence="14 17" type="primary">purD</name>
    <name evidence="17" type="ordered locus">Pro_1421</name>
</gene>
<dbReference type="Gene3D" id="3.30.470.20">
    <property type="entry name" value="ATP-grasp fold, B domain"/>
    <property type="match status" value="1"/>
</dbReference>
<dbReference type="NCBIfam" id="TIGR00877">
    <property type="entry name" value="purD"/>
    <property type="match status" value="1"/>
</dbReference>
<dbReference type="GO" id="GO:0046872">
    <property type="term" value="F:metal ion binding"/>
    <property type="evidence" value="ECO:0007669"/>
    <property type="project" value="UniProtKB-KW"/>
</dbReference>
<feature type="domain" description="ATP-grasp" evidence="16">
    <location>
        <begin position="124"/>
        <end position="329"/>
    </location>
</feature>
<reference evidence="17 18" key="1">
    <citation type="journal article" date="2003" name="Proc. Natl. Acad. Sci. U.S.A.">
        <title>Genome sequence of the cyanobacterium Prochlorococcus marinus SS120, a nearly minimal oxyphototrophic genome.</title>
        <authorList>
            <person name="Dufresne A."/>
            <person name="Salanoubat M."/>
            <person name="Partensky F."/>
            <person name="Artiguenave F."/>
            <person name="Axmann I.M."/>
            <person name="Barbe V."/>
            <person name="Duprat S."/>
            <person name="Galperin M.Y."/>
            <person name="Koonin E.V."/>
            <person name="Le Gall F."/>
            <person name="Makarova K.S."/>
            <person name="Ostrowski M."/>
            <person name="Oztas S."/>
            <person name="Robert C."/>
            <person name="Rogozin I.B."/>
            <person name="Scanlan D.J."/>
            <person name="Tandeau de Marsac N."/>
            <person name="Weissenbach J."/>
            <person name="Wincker P."/>
            <person name="Wolf Y.I."/>
            <person name="Hess W.R."/>
        </authorList>
    </citation>
    <scope>NUCLEOTIDE SEQUENCE [LARGE SCALE GENOMIC DNA]</scope>
    <source>
        <strain evidence="18">SARG / CCMP1375 / SS120</strain>
    </source>
</reference>
<keyword evidence="18" id="KW-1185">Reference proteome</keyword>
<comment type="catalytic activity">
    <reaction evidence="14">
        <text>5-phospho-beta-D-ribosylamine + glycine + ATP = N(1)-(5-phospho-beta-D-ribosyl)glycinamide + ADP + phosphate + H(+)</text>
        <dbReference type="Rhea" id="RHEA:17453"/>
        <dbReference type="ChEBI" id="CHEBI:15378"/>
        <dbReference type="ChEBI" id="CHEBI:30616"/>
        <dbReference type="ChEBI" id="CHEBI:43474"/>
        <dbReference type="ChEBI" id="CHEBI:57305"/>
        <dbReference type="ChEBI" id="CHEBI:58681"/>
        <dbReference type="ChEBI" id="CHEBI:143788"/>
        <dbReference type="ChEBI" id="CHEBI:456216"/>
        <dbReference type="EC" id="6.3.4.13"/>
    </reaction>
</comment>
<evidence type="ECO:0000259" key="16">
    <source>
        <dbReference type="PROSITE" id="PS50975"/>
    </source>
</evidence>
<dbReference type="PROSITE" id="PS00184">
    <property type="entry name" value="GARS"/>
    <property type="match status" value="1"/>
</dbReference>
<dbReference type="Gene3D" id="3.30.1490.20">
    <property type="entry name" value="ATP-grasp fold, A domain"/>
    <property type="match status" value="1"/>
</dbReference>
<proteinExistence type="inferred from homology"/>
<evidence type="ECO:0000256" key="4">
    <source>
        <dbReference type="ARBA" id="ARBA00013255"/>
    </source>
</evidence>
<evidence type="ECO:0000256" key="14">
    <source>
        <dbReference type="HAMAP-Rule" id="MF_00138"/>
    </source>
</evidence>
<dbReference type="Proteomes" id="UP000001420">
    <property type="component" value="Chromosome"/>
</dbReference>
<evidence type="ECO:0000256" key="6">
    <source>
        <dbReference type="ARBA" id="ARBA00022723"/>
    </source>
</evidence>
<evidence type="ECO:0000256" key="13">
    <source>
        <dbReference type="ARBA" id="ARBA00042864"/>
    </source>
</evidence>
<accession>Q7VAN7</accession>
<dbReference type="Pfam" id="PF02844">
    <property type="entry name" value="GARS_N"/>
    <property type="match status" value="1"/>
</dbReference>
<comment type="similarity">
    <text evidence="11 14">Belongs to the GARS family.</text>
</comment>
<dbReference type="GO" id="GO:0009113">
    <property type="term" value="P:purine nucleobase biosynthetic process"/>
    <property type="evidence" value="ECO:0007669"/>
    <property type="project" value="InterPro"/>
</dbReference>
<dbReference type="InterPro" id="IPR037123">
    <property type="entry name" value="PRibGlycinamide_synth_C_sf"/>
</dbReference>
<dbReference type="GO" id="GO:0004637">
    <property type="term" value="F:phosphoribosylamine-glycine ligase activity"/>
    <property type="evidence" value="ECO:0007669"/>
    <property type="project" value="UniProtKB-UniRule"/>
</dbReference>
<keyword evidence="7 15" id="KW-0547">Nucleotide-binding</keyword>
<evidence type="ECO:0000313" key="17">
    <source>
        <dbReference type="EMBL" id="AAQ00465.1"/>
    </source>
</evidence>
<comment type="cofactor">
    <cofactor evidence="1">
        <name>Mn(2+)</name>
        <dbReference type="ChEBI" id="CHEBI:29035"/>
    </cofactor>
</comment>
<evidence type="ECO:0000313" key="18">
    <source>
        <dbReference type="Proteomes" id="UP000001420"/>
    </source>
</evidence>
<keyword evidence="9 15" id="KW-0067">ATP-binding</keyword>
<dbReference type="InterPro" id="IPR016185">
    <property type="entry name" value="PreATP-grasp_dom_sf"/>
</dbReference>
<dbReference type="SMART" id="SM01210">
    <property type="entry name" value="GARS_C"/>
    <property type="match status" value="1"/>
</dbReference>
<dbReference type="EMBL" id="AE017126">
    <property type="protein sequence ID" value="AAQ00465.1"/>
    <property type="molecule type" value="Genomic_DNA"/>
</dbReference>
<dbReference type="Gene3D" id="3.90.600.10">
    <property type="entry name" value="Phosphoribosylglycinamide synthetase, C-terminal domain"/>
    <property type="match status" value="1"/>
</dbReference>
<name>Q7VAN7_PROMA</name>
<protein>
    <recommendedName>
        <fullName evidence="4 14">Phosphoribosylamine--glycine ligase</fullName>
        <ecNumber evidence="4 14">6.3.4.13</ecNumber>
    </recommendedName>
    <alternativeName>
        <fullName evidence="14">GARS</fullName>
    </alternativeName>
    <alternativeName>
        <fullName evidence="12 14">Glycinamide ribonucleotide synthetase</fullName>
    </alternativeName>
    <alternativeName>
        <fullName evidence="13 14">Phosphoribosylglycinamide synthetase</fullName>
    </alternativeName>
</protein>
<dbReference type="SUPFAM" id="SSF56059">
    <property type="entry name" value="Glutathione synthetase ATP-binding domain-like"/>
    <property type="match status" value="1"/>
</dbReference>
<dbReference type="GO" id="GO:0005524">
    <property type="term" value="F:ATP binding"/>
    <property type="evidence" value="ECO:0007669"/>
    <property type="project" value="UniProtKB-UniRule"/>
</dbReference>
<dbReference type="AlphaFoldDB" id="Q7VAN7"/>
<keyword evidence="6" id="KW-0479">Metal-binding</keyword>
<dbReference type="SUPFAM" id="SSF52440">
    <property type="entry name" value="PreATP-grasp domain"/>
    <property type="match status" value="1"/>
</dbReference>
<dbReference type="EnsemblBacteria" id="AAQ00465">
    <property type="protein sequence ID" value="AAQ00465"/>
    <property type="gene ID" value="Pro_1421"/>
</dbReference>
<dbReference type="FunFam" id="3.30.470.20:FF:000018">
    <property type="entry name" value="Trifunctional purine biosynthetic protein adenosine-3"/>
    <property type="match status" value="1"/>
</dbReference>
<dbReference type="PANTHER" id="PTHR43472:SF1">
    <property type="entry name" value="PHOSPHORIBOSYLAMINE--GLYCINE LIGASE, CHLOROPLASTIC"/>
    <property type="match status" value="1"/>
</dbReference>
<dbReference type="GO" id="GO:0006189">
    <property type="term" value="P:'de novo' IMP biosynthetic process"/>
    <property type="evidence" value="ECO:0007669"/>
    <property type="project" value="UniProtKB-UniRule"/>
</dbReference>
<dbReference type="RefSeq" id="WP_011125572.1">
    <property type="nucleotide sequence ID" value="NC_005042.1"/>
</dbReference>
<evidence type="ECO:0000256" key="8">
    <source>
        <dbReference type="ARBA" id="ARBA00022755"/>
    </source>
</evidence>
<dbReference type="HAMAP" id="MF_00138">
    <property type="entry name" value="GARS"/>
    <property type="match status" value="1"/>
</dbReference>
<dbReference type="Gene3D" id="3.40.50.20">
    <property type="match status" value="1"/>
</dbReference>
<dbReference type="SUPFAM" id="SSF51246">
    <property type="entry name" value="Rudiment single hybrid motif"/>
    <property type="match status" value="1"/>
</dbReference>
<dbReference type="UniPathway" id="UPA00074">
    <property type="reaction ID" value="UER00125"/>
</dbReference>
<dbReference type="KEGG" id="pma:Pro_1421"/>
<keyword evidence="8 14" id="KW-0658">Purine biosynthesis</keyword>
<dbReference type="InterPro" id="IPR011761">
    <property type="entry name" value="ATP-grasp"/>
</dbReference>
<dbReference type="PATRIC" id="fig|167539.5.peg.1487"/>
<evidence type="ECO:0000256" key="5">
    <source>
        <dbReference type="ARBA" id="ARBA00022598"/>
    </source>
</evidence>
<dbReference type="InterPro" id="IPR020559">
    <property type="entry name" value="PRibGlycinamide_synth_CS"/>
</dbReference>